<name>A0ABT8KA72_9MICO</name>
<evidence type="ECO:0000259" key="6">
    <source>
        <dbReference type="PROSITE" id="PS50853"/>
    </source>
</evidence>
<keyword evidence="5" id="KW-0812">Transmembrane</keyword>
<comment type="caution">
    <text evidence="7">The sequence shown here is derived from an EMBL/GenBank/DDBJ whole genome shotgun (WGS) entry which is preliminary data.</text>
</comment>
<dbReference type="InterPro" id="IPR003961">
    <property type="entry name" value="FN3_dom"/>
</dbReference>
<evidence type="ECO:0000313" key="8">
    <source>
        <dbReference type="Proteomes" id="UP001174208"/>
    </source>
</evidence>
<feature type="compositionally biased region" description="Basic and acidic residues" evidence="4">
    <location>
        <begin position="366"/>
        <end position="377"/>
    </location>
</feature>
<keyword evidence="5" id="KW-0472">Membrane</keyword>
<dbReference type="RefSeq" id="WP_301211251.1">
    <property type="nucleotide sequence ID" value="NZ_JAROCF010000001.1"/>
</dbReference>
<feature type="domain" description="Fibronectin type-III" evidence="6">
    <location>
        <begin position="1743"/>
        <end position="1846"/>
    </location>
</feature>
<dbReference type="EMBL" id="JAROCF010000001">
    <property type="protein sequence ID" value="MDN4614336.1"/>
    <property type="molecule type" value="Genomic_DNA"/>
</dbReference>
<sequence>MRETVRRRVRRSVGAGVVVVVVSALTAFAIVNPGAPVAQIDSNDAGVWLTDTGAMKVGRYNHLVEELDGGVVATGTPFDVIQDGSMVLVTQANTVAVLDPATVSAAAPVLLPAAARVSAAAGVASVLDADSGSLWARPASALGGLDTRSERPDLRLGRGAVAVTARSGAVLAADAKGRVSRVDVTAEGVSHRTLGTLATAAGRKPAGAATATTVGDDLYVLRGSTLAGMTGAVDLSAYGHDFVLQQPGPARDTVVVATPTALLEVAVASRRVTTVEPRGVGVPAAPVVVGECVFGAWATTASNSLIACGSHRPVRQTLKEVAEGTPLVFRVNHDAVILNDTASGRLWEPQQDTEVRRPDWGGIANNDDKGDEKRDDQTEQTDDGAPRCDEEPAPPTVAADEFGVRPGRSRILPVLGNDHASGCGVLAVADVEQPPASFGSVTPVYGGRALQVTVDPAAVGTVTVGYTVSDGRPGVEPVRSTLTLTAHADDRNAAPEQTEASPVPVGADAAVGLDALARFSDPDGDDLVLVGARSEDGTGTVETTPAGTLTYRAAGAPVGRHRLDLTVSDGRETMTGTLDVDVRAAGSVAPTILPSLITADAGQQVRVAPLDSVRSVSATPVRLAGVEPVDGATVTPDLDGGTFTFSAQQPGSYYVPITVVAAPQQATGVVRVDVREAPTDATPRTAVDVVVLPRDGGTVVDPLANDDDPAGSVLVLQSVEAEDGARVAAVIEDGARVRLSADRALTAPATLRYTVSDGAGSAVGEIHVLPYPSGTEARPPIVPDVTATVAAGGIVTIPALAGARSPSGGELQLDDTLVEAPPADQGLLFVSGDVLRYQAPQHPMTVTAVFAVTDGDGNSASGRVTIDVHDADPATDAAPLPRDVIARVQQGGSTSIAIPLTGIDRDGDEVTLVGADTAPAKGRITAVGPDSLRYEALPGETGTDVFRYLVEDAAGHRATASIRVGIVPAVAASHVVAVDDTIAVRPGTTVAVPVLENDSAGPGTSLVLADRLTADDGLRARVVGDRIRFTAPAEEGDHLIGYTVGDRVGGTASATLAVHVASDAPILPPVVRDVVITAVQAAGRSSVVADVLAAAENPVGPASDLRVAVHPSALAFATPSRDGKVTVTLGDRPRVAAVAVSNRTAPDGEATAYAFVLVPAKDGAVPSVKTGAKALSVLSGERLTIPLEKYVSVRQGRTPRVFDPATVSATKADGSSLVQDDGTLVYRSATGYAGPASITFLVSDGSSAADPTAATRLLTLPITVRPSGVVEPSFTPGSVRVAPAEAPAQVDLGALTETAGPRSALSYRLSGQVPSGITASVSGRTLSIAADADARPGTSATLRVEVGYGGERPVEGTVEVTVVKSTARLASVRDVELDGAEGESYTVNVLDGALNPFPSTALRVTGATVETPGGGRATVDGSRVTVATASGFTGRLVVAFTVRDATGDADRDVRGAIRITVRGKPSTPAAPTLESAATGALTVRWSAPANNGSPIEEYRLTGTGGITRSVDGRATQATLTDLPLGRDYAFTVQARNAAGWSAVSASSAPVTLDAAPGAVPSVSLSAGDGSAVARWGAPSNPGTPLTGFDLLVSPAPAGTANGRITVDGWATSYAIGGLQNGVAYTVMVSARNRSGTPGPWSAASAPATPAGMPGKPTLSVARVEQPSGGAFRVDWAPGRYNGAPETYALLVNGAQSGVALGGSGGSVVVGSLQNGARYSFTVVATNRVGSTSSDAQTASTWGTPGKVTLFAAAAGAPNAAPGQGSITASWRQPTDTGGVALESYRLDVSGQNGVQRSQRAGGSAVSATVAGLPAGTYSVSIAACNAGDACGPASTIGSVTVVTLPDAVTGAQWVYDAGLGAYHVSVDQPSWNGGTSGTIQYRVGSGAWLNAVGTRFDVPAAPGVPITLTLRAVTSAGTGPTSTSVLP</sequence>
<dbReference type="InterPro" id="IPR036116">
    <property type="entry name" value="FN3_sf"/>
</dbReference>
<dbReference type="PANTHER" id="PTHR46708">
    <property type="entry name" value="TENASCIN"/>
    <property type="match status" value="1"/>
</dbReference>
<feature type="domain" description="Fibronectin type-III" evidence="6">
    <location>
        <begin position="1555"/>
        <end position="1651"/>
    </location>
</feature>
<dbReference type="InterPro" id="IPR013783">
    <property type="entry name" value="Ig-like_fold"/>
</dbReference>
<keyword evidence="5" id="KW-1133">Transmembrane helix</keyword>
<dbReference type="PROSITE" id="PS50853">
    <property type="entry name" value="FN3"/>
    <property type="match status" value="3"/>
</dbReference>
<proteinExistence type="predicted"/>
<dbReference type="NCBIfam" id="NF012211">
    <property type="entry name" value="tand_rpt_95"/>
    <property type="match status" value="1"/>
</dbReference>
<dbReference type="SMART" id="SM00060">
    <property type="entry name" value="FN3"/>
    <property type="match status" value="5"/>
</dbReference>
<dbReference type="Gene3D" id="2.60.40.10">
    <property type="entry name" value="Immunoglobulins"/>
    <property type="match status" value="4"/>
</dbReference>
<keyword evidence="2" id="KW-0378">Hydrolase</keyword>
<dbReference type="SUPFAM" id="SSF49265">
    <property type="entry name" value="Fibronectin type III"/>
    <property type="match status" value="2"/>
</dbReference>
<gene>
    <name evidence="7" type="ORF">P5G50_07730</name>
</gene>
<evidence type="ECO:0000256" key="2">
    <source>
        <dbReference type="ARBA" id="ARBA00023295"/>
    </source>
</evidence>
<feature type="domain" description="Fibronectin type-III" evidence="6">
    <location>
        <begin position="1467"/>
        <end position="1554"/>
    </location>
</feature>
<dbReference type="Pfam" id="PF00041">
    <property type="entry name" value="fn3"/>
    <property type="match status" value="2"/>
</dbReference>
<dbReference type="Proteomes" id="UP001174208">
    <property type="component" value="Unassembled WGS sequence"/>
</dbReference>
<protein>
    <submittedName>
        <fullName evidence="7">Fibronectin type III domain-containing protein</fullName>
    </submittedName>
</protein>
<evidence type="ECO:0000313" key="7">
    <source>
        <dbReference type="EMBL" id="MDN4614336.1"/>
    </source>
</evidence>
<dbReference type="Gene3D" id="2.60.40.2810">
    <property type="match status" value="1"/>
</dbReference>
<feature type="transmembrane region" description="Helical" evidence="5">
    <location>
        <begin position="12"/>
        <end position="31"/>
    </location>
</feature>
<keyword evidence="8" id="KW-1185">Reference proteome</keyword>
<evidence type="ECO:0000256" key="3">
    <source>
        <dbReference type="ARBA" id="ARBA00023326"/>
    </source>
</evidence>
<reference evidence="7" key="1">
    <citation type="submission" date="2023-06" db="EMBL/GenBank/DDBJ databases">
        <title>MT1 and MT2 Draft Genomes of Novel Species.</title>
        <authorList>
            <person name="Venkateswaran K."/>
        </authorList>
    </citation>
    <scope>NUCLEOTIDE SEQUENCE</scope>
    <source>
        <strain evidence="7">F6_8S_P_1B</strain>
    </source>
</reference>
<dbReference type="InterPro" id="IPR050991">
    <property type="entry name" value="ECM_Regulatory_Proteins"/>
</dbReference>
<dbReference type="Pfam" id="PF17963">
    <property type="entry name" value="Big_9"/>
    <property type="match status" value="4"/>
</dbReference>
<keyword evidence="3" id="KW-0119">Carbohydrate metabolism</keyword>
<keyword evidence="1" id="KW-0677">Repeat</keyword>
<dbReference type="PANTHER" id="PTHR46708:SF2">
    <property type="entry name" value="FIBRONECTIN TYPE-III DOMAIN-CONTAINING PROTEIN"/>
    <property type="match status" value="1"/>
</dbReference>
<accession>A0ABT8KA72</accession>
<feature type="region of interest" description="Disordered" evidence="4">
    <location>
        <begin position="347"/>
        <end position="404"/>
    </location>
</feature>
<evidence type="ECO:0000256" key="5">
    <source>
        <dbReference type="SAM" id="Phobius"/>
    </source>
</evidence>
<evidence type="ECO:0000256" key="4">
    <source>
        <dbReference type="SAM" id="MobiDB-lite"/>
    </source>
</evidence>
<organism evidence="7 8">
    <name type="scientific">Leifsonia williamsii</name>
    <dbReference type="NCBI Taxonomy" id="3035919"/>
    <lineage>
        <taxon>Bacteria</taxon>
        <taxon>Bacillati</taxon>
        <taxon>Actinomycetota</taxon>
        <taxon>Actinomycetes</taxon>
        <taxon>Micrococcales</taxon>
        <taxon>Microbacteriaceae</taxon>
        <taxon>Leifsonia</taxon>
    </lineage>
</organism>
<keyword evidence="2" id="KW-0326">Glycosidase</keyword>
<evidence type="ECO:0000256" key="1">
    <source>
        <dbReference type="ARBA" id="ARBA00022737"/>
    </source>
</evidence>
<keyword evidence="3" id="KW-0624">Polysaccharide degradation</keyword>
<dbReference type="CDD" id="cd00063">
    <property type="entry name" value="FN3"/>
    <property type="match status" value="3"/>
</dbReference>